<accession>A0A645HSW4</accession>
<dbReference type="EMBL" id="VSSQ01099309">
    <property type="protein sequence ID" value="MPN41940.1"/>
    <property type="molecule type" value="Genomic_DNA"/>
</dbReference>
<name>A0A645HSW4_9ZZZZ</name>
<dbReference type="AlphaFoldDB" id="A0A645HSW4"/>
<dbReference type="InterPro" id="IPR058238">
    <property type="entry name" value="Lant_leader_dom"/>
</dbReference>
<organism evidence="1">
    <name type="scientific">bioreactor metagenome</name>
    <dbReference type="NCBI Taxonomy" id="1076179"/>
    <lineage>
        <taxon>unclassified sequences</taxon>
        <taxon>metagenomes</taxon>
        <taxon>ecological metagenomes</taxon>
    </lineage>
</organism>
<evidence type="ECO:0000313" key="1">
    <source>
        <dbReference type="EMBL" id="MPN41940.1"/>
    </source>
</evidence>
<sequence>MKTKKLELKKSVIVSLNEKALGQVKGGILTPETYGCGKTSLVKNGCGSKLCEDNPHE</sequence>
<proteinExistence type="predicted"/>
<reference evidence="1" key="1">
    <citation type="submission" date="2019-08" db="EMBL/GenBank/DDBJ databases">
        <authorList>
            <person name="Kucharzyk K."/>
            <person name="Murdoch R.W."/>
            <person name="Higgins S."/>
            <person name="Loffler F."/>
        </authorList>
    </citation>
    <scope>NUCLEOTIDE SEQUENCE</scope>
</reference>
<dbReference type="NCBIfam" id="NF038153">
    <property type="entry name" value="lant_leader_L1a"/>
    <property type="match status" value="1"/>
</dbReference>
<protein>
    <submittedName>
        <fullName evidence="1">Uncharacterized protein</fullName>
    </submittedName>
</protein>
<comment type="caution">
    <text evidence="1">The sequence shown here is derived from an EMBL/GenBank/DDBJ whole genome shotgun (WGS) entry which is preliminary data.</text>
</comment>
<gene>
    <name evidence="1" type="ORF">SDC9_189495</name>
</gene>